<dbReference type="Pfam" id="PF00392">
    <property type="entry name" value="GntR"/>
    <property type="match status" value="1"/>
</dbReference>
<feature type="domain" description="HTH gntR-type" evidence="4">
    <location>
        <begin position="8"/>
        <end position="76"/>
    </location>
</feature>
<dbReference type="Pfam" id="PF07729">
    <property type="entry name" value="FCD"/>
    <property type="match status" value="1"/>
</dbReference>
<dbReference type="Gene3D" id="1.20.120.530">
    <property type="entry name" value="GntR ligand-binding domain-like"/>
    <property type="match status" value="1"/>
</dbReference>
<dbReference type="PRINTS" id="PR00035">
    <property type="entry name" value="HTHGNTR"/>
</dbReference>
<dbReference type="PANTHER" id="PTHR43537">
    <property type="entry name" value="TRANSCRIPTIONAL REGULATOR, GNTR FAMILY"/>
    <property type="match status" value="1"/>
</dbReference>
<evidence type="ECO:0000256" key="3">
    <source>
        <dbReference type="ARBA" id="ARBA00023163"/>
    </source>
</evidence>
<dbReference type="PANTHER" id="PTHR43537:SF43">
    <property type="entry name" value="GNTR-FAMILY TRANSCRIPTIONAL REGULATOR"/>
    <property type="match status" value="1"/>
</dbReference>
<keyword evidence="2" id="KW-0238">DNA-binding</keyword>
<protein>
    <submittedName>
        <fullName evidence="5">L-lactate utilization operon repressor</fullName>
    </submittedName>
</protein>
<accession>A0A174B301</accession>
<dbReference type="Proteomes" id="UP000095409">
    <property type="component" value="Unassembled WGS sequence"/>
</dbReference>
<dbReference type="RefSeq" id="WP_055065912.1">
    <property type="nucleotide sequence ID" value="NZ_CYZD01000004.1"/>
</dbReference>
<proteinExistence type="predicted"/>
<keyword evidence="1" id="KW-0805">Transcription regulation</keyword>
<dbReference type="PROSITE" id="PS50949">
    <property type="entry name" value="HTH_GNTR"/>
    <property type="match status" value="1"/>
</dbReference>
<dbReference type="InterPro" id="IPR036388">
    <property type="entry name" value="WH-like_DNA-bd_sf"/>
</dbReference>
<name>A0A174B301_9FIRM</name>
<evidence type="ECO:0000313" key="5">
    <source>
        <dbReference type="EMBL" id="CUN95272.1"/>
    </source>
</evidence>
<organism evidence="5 6">
    <name type="scientific">Blautia obeum</name>
    <dbReference type="NCBI Taxonomy" id="40520"/>
    <lineage>
        <taxon>Bacteria</taxon>
        <taxon>Bacillati</taxon>
        <taxon>Bacillota</taxon>
        <taxon>Clostridia</taxon>
        <taxon>Lachnospirales</taxon>
        <taxon>Lachnospiraceae</taxon>
        <taxon>Blautia</taxon>
    </lineage>
</organism>
<dbReference type="InterPro" id="IPR008920">
    <property type="entry name" value="TF_FadR/GntR_C"/>
</dbReference>
<evidence type="ECO:0000256" key="1">
    <source>
        <dbReference type="ARBA" id="ARBA00023015"/>
    </source>
</evidence>
<dbReference type="GO" id="GO:0003700">
    <property type="term" value="F:DNA-binding transcription factor activity"/>
    <property type="evidence" value="ECO:0007669"/>
    <property type="project" value="InterPro"/>
</dbReference>
<dbReference type="InterPro" id="IPR011711">
    <property type="entry name" value="GntR_C"/>
</dbReference>
<dbReference type="SUPFAM" id="SSF46785">
    <property type="entry name" value="Winged helix' DNA-binding domain"/>
    <property type="match status" value="1"/>
</dbReference>
<evidence type="ECO:0000256" key="2">
    <source>
        <dbReference type="ARBA" id="ARBA00023125"/>
    </source>
</evidence>
<dbReference type="SMART" id="SM00895">
    <property type="entry name" value="FCD"/>
    <property type="match status" value="1"/>
</dbReference>
<keyword evidence="3" id="KW-0804">Transcription</keyword>
<sequence>MFKEIKDEKAFDGILNQIIDNIQNGHLKAGDALPAERTMAETMGVSRPAVREVLRALELLGIIKTVPGGGNYIADDLDSWLIGPLSILFKLNNGYIRQTQQLRAALELEMAILAARKCTPLDAAELWRILSSIDKAEDEKTRGELDKELHTQIAKIADNPMIYSVLAAADQLTENIIAGTRDYIMKKNRPEFKVDEQHRLLVEAIINNDEKGAEQYMSEHMEIIEKCMDEMQKNSNNKRPANGIVIGGE</sequence>
<evidence type="ECO:0000313" key="6">
    <source>
        <dbReference type="Proteomes" id="UP000095409"/>
    </source>
</evidence>
<reference evidence="5 6" key="1">
    <citation type="submission" date="2015-09" db="EMBL/GenBank/DDBJ databases">
        <authorList>
            <consortium name="Pathogen Informatics"/>
        </authorList>
    </citation>
    <scope>NUCLEOTIDE SEQUENCE [LARGE SCALE GENOMIC DNA]</scope>
    <source>
        <strain evidence="5 6">2789STDY5608837</strain>
    </source>
</reference>
<dbReference type="SUPFAM" id="SSF48008">
    <property type="entry name" value="GntR ligand-binding domain-like"/>
    <property type="match status" value="1"/>
</dbReference>
<evidence type="ECO:0000259" key="4">
    <source>
        <dbReference type="PROSITE" id="PS50949"/>
    </source>
</evidence>
<dbReference type="InterPro" id="IPR000524">
    <property type="entry name" value="Tscrpt_reg_HTH_GntR"/>
</dbReference>
<dbReference type="EMBL" id="CYZD01000004">
    <property type="protein sequence ID" value="CUN95272.1"/>
    <property type="molecule type" value="Genomic_DNA"/>
</dbReference>
<dbReference type="CDD" id="cd07377">
    <property type="entry name" value="WHTH_GntR"/>
    <property type="match status" value="1"/>
</dbReference>
<dbReference type="SMART" id="SM00345">
    <property type="entry name" value="HTH_GNTR"/>
    <property type="match status" value="1"/>
</dbReference>
<dbReference type="Gene3D" id="1.10.10.10">
    <property type="entry name" value="Winged helix-like DNA-binding domain superfamily/Winged helix DNA-binding domain"/>
    <property type="match status" value="1"/>
</dbReference>
<gene>
    <name evidence="5" type="primary">lutR_1</name>
    <name evidence="5" type="ORF">ERS852394_01215</name>
</gene>
<dbReference type="AlphaFoldDB" id="A0A174B301"/>
<dbReference type="InterPro" id="IPR036390">
    <property type="entry name" value="WH_DNA-bd_sf"/>
</dbReference>
<dbReference type="GO" id="GO:0003677">
    <property type="term" value="F:DNA binding"/>
    <property type="evidence" value="ECO:0007669"/>
    <property type="project" value="UniProtKB-KW"/>
</dbReference>